<proteinExistence type="predicted"/>
<protein>
    <submittedName>
        <fullName evidence="1">Uncharacterized protein</fullName>
    </submittedName>
</protein>
<dbReference type="Proteomes" id="UP001165960">
    <property type="component" value="Unassembled WGS sequence"/>
</dbReference>
<sequence>MSGKKKVEDLIDEDDDEKKEDGGGDKGYSWEEEFKRSWEVVQEDDSGSLKSLVATLQQQLKKRRLQRDTSIVQRGIIRHLFVIIDLSEAMAVKDMRPTRIGLTMAYLESFIIEYFDQNPISQLGIITTKNGLAEKISELGGNPMEHIKAIKMKANRETSGEPSLQNALFLAKSSLIHVPLHASREILCIFGSLTTCDPGNIHDTADDLKRLAIRCSVIGLAAEVQVFKSLCNVTKGLYSVAFNEHHFRDVLFDMTHPPAVGADQKNATTLVMMGFPKKCEESDTSLCACHTEPLSSGFKCPRCAAKICELPTECNICNLTLISSPHLARSYHHLFPIENFTELPISRIKQKACSGCNKKFPTIPSPQDSQRPRNSDASEHYQCPKCIHEFCLDCDLFIHDSLHNCPGCTMV</sequence>
<organism evidence="1 2">
    <name type="scientific">Entomophthora muscae</name>
    <dbReference type="NCBI Taxonomy" id="34485"/>
    <lineage>
        <taxon>Eukaryota</taxon>
        <taxon>Fungi</taxon>
        <taxon>Fungi incertae sedis</taxon>
        <taxon>Zoopagomycota</taxon>
        <taxon>Entomophthoromycotina</taxon>
        <taxon>Entomophthoromycetes</taxon>
        <taxon>Entomophthorales</taxon>
        <taxon>Entomophthoraceae</taxon>
        <taxon>Entomophthora</taxon>
    </lineage>
</organism>
<dbReference type="EMBL" id="QTSX02006685">
    <property type="protein sequence ID" value="KAJ9052379.1"/>
    <property type="molecule type" value="Genomic_DNA"/>
</dbReference>
<comment type="caution">
    <text evidence="1">The sequence shown here is derived from an EMBL/GenBank/DDBJ whole genome shotgun (WGS) entry which is preliminary data.</text>
</comment>
<keyword evidence="2" id="KW-1185">Reference proteome</keyword>
<reference evidence="1" key="1">
    <citation type="submission" date="2022-04" db="EMBL/GenBank/DDBJ databases">
        <title>Genome of the entomopathogenic fungus Entomophthora muscae.</title>
        <authorList>
            <person name="Elya C."/>
            <person name="Lovett B.R."/>
            <person name="Lee E."/>
            <person name="Macias A.M."/>
            <person name="Hajek A.E."/>
            <person name="De Bivort B.L."/>
            <person name="Kasson M.T."/>
            <person name="De Fine Licht H.H."/>
            <person name="Stajich J.E."/>
        </authorList>
    </citation>
    <scope>NUCLEOTIDE SEQUENCE</scope>
    <source>
        <strain evidence="1">Berkeley</strain>
    </source>
</reference>
<accession>A0ACC2RQQ6</accession>
<gene>
    <name evidence="1" type="ORF">DSO57_1034800</name>
</gene>
<evidence type="ECO:0000313" key="2">
    <source>
        <dbReference type="Proteomes" id="UP001165960"/>
    </source>
</evidence>
<name>A0ACC2RQQ6_9FUNG</name>
<evidence type="ECO:0000313" key="1">
    <source>
        <dbReference type="EMBL" id="KAJ9052379.1"/>
    </source>
</evidence>